<keyword evidence="3 10" id="KW-1134">Transmembrane beta strand</keyword>
<dbReference type="Proteomes" id="UP000018418">
    <property type="component" value="Unassembled WGS sequence"/>
</dbReference>
<accession>V2VJB1</accession>
<evidence type="ECO:0000256" key="9">
    <source>
        <dbReference type="ARBA" id="ARBA00023237"/>
    </source>
</evidence>
<dbReference type="Gene3D" id="2.40.170.20">
    <property type="entry name" value="TonB-dependent receptor, beta-barrel domain"/>
    <property type="match status" value="1"/>
</dbReference>
<evidence type="ECO:0000256" key="10">
    <source>
        <dbReference type="PROSITE-ProRule" id="PRU01360"/>
    </source>
</evidence>
<comment type="subcellular location">
    <subcellularLocation>
        <location evidence="1 10">Cell outer membrane</location>
        <topology evidence="1 10">Multi-pass membrane protein</topology>
    </subcellularLocation>
</comment>
<feature type="chain" id="PRO_5004710731" description="TonB-dependent vitamin B12 receptor" evidence="13">
    <location>
        <begin position="26"/>
        <end position="625"/>
    </location>
</feature>
<keyword evidence="8 10" id="KW-0472">Membrane</keyword>
<evidence type="ECO:0000256" key="2">
    <source>
        <dbReference type="ARBA" id="ARBA00022448"/>
    </source>
</evidence>
<feature type="domain" description="TonB-dependent receptor-like beta-barrel" evidence="14">
    <location>
        <begin position="242"/>
        <end position="594"/>
    </location>
</feature>
<keyword evidence="17" id="KW-1185">Reference proteome</keyword>
<dbReference type="PATRIC" id="fig|1341683.3.peg.2879"/>
<keyword evidence="6" id="KW-0406">Ion transport</keyword>
<dbReference type="CDD" id="cd01347">
    <property type="entry name" value="ligand_gated_channel"/>
    <property type="match status" value="1"/>
</dbReference>
<evidence type="ECO:0000259" key="14">
    <source>
        <dbReference type="Pfam" id="PF00593"/>
    </source>
</evidence>
<evidence type="ECO:0000256" key="7">
    <source>
        <dbReference type="ARBA" id="ARBA00023077"/>
    </source>
</evidence>
<evidence type="ECO:0000256" key="8">
    <source>
        <dbReference type="ARBA" id="ARBA00023136"/>
    </source>
</evidence>
<evidence type="ECO:0000256" key="6">
    <source>
        <dbReference type="ARBA" id="ARBA00023065"/>
    </source>
</evidence>
<evidence type="ECO:0000256" key="3">
    <source>
        <dbReference type="ARBA" id="ARBA00022452"/>
    </source>
</evidence>
<evidence type="ECO:0000256" key="4">
    <source>
        <dbReference type="ARBA" id="ARBA00022692"/>
    </source>
</evidence>
<dbReference type="SUPFAM" id="SSF56935">
    <property type="entry name" value="Porins"/>
    <property type="match status" value="1"/>
</dbReference>
<dbReference type="GO" id="GO:0006811">
    <property type="term" value="P:monoatomic ion transport"/>
    <property type="evidence" value="ECO:0007669"/>
    <property type="project" value="UniProtKB-KW"/>
</dbReference>
<dbReference type="InterPro" id="IPR036942">
    <property type="entry name" value="Beta-barrel_TonB_sf"/>
</dbReference>
<keyword evidence="9 10" id="KW-0998">Cell outer membrane</keyword>
<evidence type="ECO:0008006" key="18">
    <source>
        <dbReference type="Google" id="ProtNLM"/>
    </source>
</evidence>
<dbReference type="InterPro" id="IPR000531">
    <property type="entry name" value="Beta-barrel_TonB"/>
</dbReference>
<dbReference type="Pfam" id="PF00593">
    <property type="entry name" value="TonB_dep_Rec_b-barrel"/>
    <property type="match status" value="1"/>
</dbReference>
<keyword evidence="7 11" id="KW-0798">TonB box</keyword>
<keyword evidence="5 13" id="KW-0732">Signal</keyword>
<comment type="similarity">
    <text evidence="10 12">Belongs to the TonB-dependent receptor family.</text>
</comment>
<dbReference type="PROSITE" id="PS00430">
    <property type="entry name" value="TONB_DEPENDENT_REC_1"/>
    <property type="match status" value="1"/>
</dbReference>
<proteinExistence type="inferred from homology"/>
<dbReference type="OrthoDB" id="9764669at2"/>
<dbReference type="InterPro" id="IPR039426">
    <property type="entry name" value="TonB-dep_rcpt-like"/>
</dbReference>
<feature type="domain" description="TonB-dependent receptor plug" evidence="15">
    <location>
        <begin position="55"/>
        <end position="161"/>
    </location>
</feature>
<evidence type="ECO:0000256" key="11">
    <source>
        <dbReference type="PROSITE-ProRule" id="PRU10143"/>
    </source>
</evidence>
<protein>
    <recommendedName>
        <fullName evidence="18">TonB-dependent vitamin B12 receptor</fullName>
    </recommendedName>
</protein>
<evidence type="ECO:0000256" key="1">
    <source>
        <dbReference type="ARBA" id="ARBA00004571"/>
    </source>
</evidence>
<feature type="signal peptide" evidence="13">
    <location>
        <begin position="1"/>
        <end position="25"/>
    </location>
</feature>
<evidence type="ECO:0000256" key="13">
    <source>
        <dbReference type="SAM" id="SignalP"/>
    </source>
</evidence>
<dbReference type="GO" id="GO:0015889">
    <property type="term" value="P:cobalamin transport"/>
    <property type="evidence" value="ECO:0007669"/>
    <property type="project" value="TreeGrafter"/>
</dbReference>
<dbReference type="InterPro" id="IPR010916">
    <property type="entry name" value="TonB_box_CS"/>
</dbReference>
<gene>
    <name evidence="16" type="ORF">P255_02918</name>
</gene>
<sequence length="625" mass="68225">MFLFKPTALAGAIALATSFFAAAHAADNQTANNDQQDVPPLDTIVVTASRTAESIKNVPARIDVIDSKTIEQTPIAGLPYLLQQDASINMVQSGGYGQQSSIFLRGAESDHTLVLKDGVRLNSASSGTASLAFLDTSDIEKVEILKGPASVLYGSDAIAGVVQLISKIPQKNSAFLTTEYGENNTYKTIIGGDLASNGFYAQVRGQSLETDGTKVTDLSGNGIKSAGYDQKGFSTKIGVEKERFGASVDFSQNKGTSAYDTGNGDGSLISEDFKNQMINIKGHFNVLDTLSLNARLSQFNDDLDQNDPNYLGAFDFVHSKTQEAELYGKWQFTPSQNLLIGSTYRNLDGDVLSYGLPYKESIDSAGYYIQHQYNNNGLSTQVGARLEDNQKYGSHTVGQAAIRYQILPMTSIYANAGTAFKSPTLNELYAYQGNPNLKPEESTSYEIGLDQTLNHGLSTGLSLYHTDVDHLIATGSNNILTNINKATYEGGEVYLNWKQNELFAKTSYSYVKATNKQTNTDLNRRPRQSFTVTVGLENQIYGLSTSLVAKSHSKDFADWPSTTLNNDPGYTTVNFNAYWNVLPYLKLFTNIENIGDVKYKTAYYGYGNYYVNGGRLASIGVTLHY</sequence>
<dbReference type="HOGENOM" id="CLU_008287_18_5_6"/>
<dbReference type="PANTHER" id="PTHR30069:SF53">
    <property type="entry name" value="COLICIN I RECEPTOR-RELATED"/>
    <property type="match status" value="1"/>
</dbReference>
<feature type="short sequence motif" description="TonB box" evidence="11">
    <location>
        <begin position="43"/>
        <end position="49"/>
    </location>
</feature>
<keyword evidence="4 10" id="KW-0812">Transmembrane</keyword>
<dbReference type="InterPro" id="IPR012910">
    <property type="entry name" value="Plug_dom"/>
</dbReference>
<dbReference type="PROSITE" id="PS52016">
    <property type="entry name" value="TONB_DEPENDENT_REC_3"/>
    <property type="match status" value="1"/>
</dbReference>
<dbReference type="GO" id="GO:0009279">
    <property type="term" value="C:cell outer membrane"/>
    <property type="evidence" value="ECO:0007669"/>
    <property type="project" value="UniProtKB-SubCell"/>
</dbReference>
<keyword evidence="2 10" id="KW-0813">Transport</keyword>
<evidence type="ECO:0000256" key="12">
    <source>
        <dbReference type="RuleBase" id="RU003357"/>
    </source>
</evidence>
<dbReference type="Gene3D" id="2.170.130.10">
    <property type="entry name" value="TonB-dependent receptor, plug domain"/>
    <property type="match status" value="1"/>
</dbReference>
<reference evidence="16 17" key="1">
    <citation type="submission" date="2013-10" db="EMBL/GenBank/DDBJ databases">
        <title>The Genome Sequence of Acinetobacter brisouii CIP 110357.</title>
        <authorList>
            <consortium name="The Broad Institute Genomics Platform"/>
            <consortium name="The Broad Institute Genome Sequencing Center for Infectious Disease"/>
            <person name="Cerqueira G."/>
            <person name="Feldgarden M."/>
            <person name="Courvalin P."/>
            <person name="Grillot-Courvalin C."/>
            <person name="Clermont D."/>
            <person name="Rocha E."/>
            <person name="Yoon E.-J."/>
            <person name="Nemec A."/>
            <person name="Young S.K."/>
            <person name="Zeng Q."/>
            <person name="Gargeya S."/>
            <person name="Fitzgerald M."/>
            <person name="Abouelleil A."/>
            <person name="Alvarado L."/>
            <person name="Berlin A.M."/>
            <person name="Chapman S.B."/>
            <person name="Gainer-Dewar J."/>
            <person name="Goldberg J."/>
            <person name="Gnerre S."/>
            <person name="Griggs A."/>
            <person name="Gujja S."/>
            <person name="Hansen M."/>
            <person name="Howarth C."/>
            <person name="Imamovic A."/>
            <person name="Ireland A."/>
            <person name="Larimer J."/>
            <person name="McCowan C."/>
            <person name="Murphy C."/>
            <person name="Pearson M."/>
            <person name="Poon T.W."/>
            <person name="Priest M."/>
            <person name="Roberts A."/>
            <person name="Saif S."/>
            <person name="Shea T."/>
            <person name="Sykes S."/>
            <person name="Wortman J."/>
            <person name="Nusbaum C."/>
            <person name="Birren B."/>
        </authorList>
    </citation>
    <scope>NUCLEOTIDE SEQUENCE [LARGE SCALE GENOMIC DNA]</scope>
    <source>
        <strain evidence="16 17">CIP 110357</strain>
    </source>
</reference>
<dbReference type="InterPro" id="IPR037066">
    <property type="entry name" value="Plug_dom_sf"/>
</dbReference>
<evidence type="ECO:0000313" key="16">
    <source>
        <dbReference type="EMBL" id="ESK47644.1"/>
    </source>
</evidence>
<dbReference type="PANTHER" id="PTHR30069">
    <property type="entry name" value="TONB-DEPENDENT OUTER MEMBRANE RECEPTOR"/>
    <property type="match status" value="1"/>
</dbReference>
<evidence type="ECO:0000313" key="17">
    <source>
        <dbReference type="Proteomes" id="UP000018418"/>
    </source>
</evidence>
<dbReference type="RefSeq" id="WP_004902094.1">
    <property type="nucleotide sequence ID" value="NZ_BBTI01000006.1"/>
</dbReference>
<evidence type="ECO:0000259" key="15">
    <source>
        <dbReference type="Pfam" id="PF07715"/>
    </source>
</evidence>
<name>V2VJB1_9GAMM</name>
<dbReference type="EMBL" id="AYEU01000014">
    <property type="protein sequence ID" value="ESK47644.1"/>
    <property type="molecule type" value="Genomic_DNA"/>
</dbReference>
<evidence type="ECO:0000256" key="5">
    <source>
        <dbReference type="ARBA" id="ARBA00022729"/>
    </source>
</evidence>
<organism evidence="16 17">
    <name type="scientific">Acinetobacter brisouii CIP 110357</name>
    <dbReference type="NCBI Taxonomy" id="1341683"/>
    <lineage>
        <taxon>Bacteria</taxon>
        <taxon>Pseudomonadati</taxon>
        <taxon>Pseudomonadota</taxon>
        <taxon>Gammaproteobacteria</taxon>
        <taxon>Moraxellales</taxon>
        <taxon>Moraxellaceae</taxon>
        <taxon>Acinetobacter</taxon>
    </lineage>
</organism>
<comment type="caution">
    <text evidence="16">The sequence shown here is derived from an EMBL/GenBank/DDBJ whole genome shotgun (WGS) entry which is preliminary data.</text>
</comment>
<dbReference type="AlphaFoldDB" id="V2VJB1"/>
<dbReference type="Pfam" id="PF07715">
    <property type="entry name" value="Plug"/>
    <property type="match status" value="1"/>
</dbReference>